<sequence>MASTTASLVRSKSAPQPIAGLAPVSKSSKRPSIQRSASHVDVDKDSYTKRRVAAETTKSRQEPRAPPLAVPAGDPFNLAGFFPTSLSVIGNEEEEWRWMNEAGEEDGSVRGGWSAIFGNETGETIKREDKLGVLALKDVSLFGASAGEATHGYGGLLSPYASDEVVDENSLYLAQRARREQSTISAVVGGSGYGEVFLGSHVP</sequence>
<dbReference type="AlphaFoldDB" id="A0A8H5DA62"/>
<dbReference type="Proteomes" id="UP000559027">
    <property type="component" value="Unassembled WGS sequence"/>
</dbReference>
<feature type="compositionally biased region" description="Basic and acidic residues" evidence="1">
    <location>
        <begin position="38"/>
        <end position="48"/>
    </location>
</feature>
<keyword evidence="3" id="KW-1185">Reference proteome</keyword>
<feature type="compositionally biased region" description="Polar residues" evidence="1">
    <location>
        <begin position="1"/>
        <end position="14"/>
    </location>
</feature>
<gene>
    <name evidence="2" type="ORF">D9756_004056</name>
</gene>
<proteinExistence type="predicted"/>
<protein>
    <submittedName>
        <fullName evidence="2">Uncharacterized protein</fullName>
    </submittedName>
</protein>
<feature type="region of interest" description="Disordered" evidence="1">
    <location>
        <begin position="1"/>
        <end position="70"/>
    </location>
</feature>
<evidence type="ECO:0000313" key="3">
    <source>
        <dbReference type="Proteomes" id="UP000559027"/>
    </source>
</evidence>
<accession>A0A8H5DA62</accession>
<dbReference type="OrthoDB" id="3205299at2759"/>
<evidence type="ECO:0000313" key="2">
    <source>
        <dbReference type="EMBL" id="KAF5356118.1"/>
    </source>
</evidence>
<reference evidence="2 3" key="1">
    <citation type="journal article" date="2020" name="ISME J.">
        <title>Uncovering the hidden diversity of litter-decomposition mechanisms in mushroom-forming fungi.</title>
        <authorList>
            <person name="Floudas D."/>
            <person name="Bentzer J."/>
            <person name="Ahren D."/>
            <person name="Johansson T."/>
            <person name="Persson P."/>
            <person name="Tunlid A."/>
        </authorList>
    </citation>
    <scope>NUCLEOTIDE SEQUENCE [LARGE SCALE GENOMIC DNA]</scope>
    <source>
        <strain evidence="2 3">CBS 146.42</strain>
    </source>
</reference>
<evidence type="ECO:0000256" key="1">
    <source>
        <dbReference type="SAM" id="MobiDB-lite"/>
    </source>
</evidence>
<name>A0A8H5DA62_9AGAR</name>
<organism evidence="2 3">
    <name type="scientific">Leucocoprinus leucothites</name>
    <dbReference type="NCBI Taxonomy" id="201217"/>
    <lineage>
        <taxon>Eukaryota</taxon>
        <taxon>Fungi</taxon>
        <taxon>Dikarya</taxon>
        <taxon>Basidiomycota</taxon>
        <taxon>Agaricomycotina</taxon>
        <taxon>Agaricomycetes</taxon>
        <taxon>Agaricomycetidae</taxon>
        <taxon>Agaricales</taxon>
        <taxon>Agaricineae</taxon>
        <taxon>Agaricaceae</taxon>
        <taxon>Leucocoprinus</taxon>
    </lineage>
</organism>
<comment type="caution">
    <text evidence="2">The sequence shown here is derived from an EMBL/GenBank/DDBJ whole genome shotgun (WGS) entry which is preliminary data.</text>
</comment>
<dbReference type="EMBL" id="JAACJO010000007">
    <property type="protein sequence ID" value="KAF5356118.1"/>
    <property type="molecule type" value="Genomic_DNA"/>
</dbReference>